<feature type="chain" id="PRO_5018566019" evidence="1">
    <location>
        <begin position="24"/>
        <end position="318"/>
    </location>
</feature>
<dbReference type="PROSITE" id="PS51257">
    <property type="entry name" value="PROKAR_LIPOPROTEIN"/>
    <property type="match status" value="1"/>
</dbReference>
<dbReference type="Gene3D" id="3.40.190.120">
    <property type="entry name" value="Osmoprotection protein (prox), domain 2"/>
    <property type="match status" value="1"/>
</dbReference>
<dbReference type="AlphaFoldDB" id="A0A3S3DXW8"/>
<comment type="caution">
    <text evidence="3">The sequence shown here is derived from an EMBL/GenBank/DDBJ whole genome shotgun (WGS) entry which is preliminary data.</text>
</comment>
<keyword evidence="4" id="KW-1185">Reference proteome</keyword>
<sequence>MFTKALSAGAVALTLTLGGCALTANSPGEVYGAGGSEGVLDGARVTIASKAFTEQLILCEITAQRLESQGASVNRVCGMTGSNTVRAAEVSGNVDMSWEYTGTGWLTHLGEQEVITDPEEQYTKVRDEDLERNQIVWLPPMPANSTYAVAVKTETAARMGLETLSDYANLVRSDPNAARFCGAAEFLGRDDGWPGLQQAYEFSLPRNDIAELADGAIYNAVATNNPCTFGEVFATDGRIPALGLTILTDDRHFFPVYNGSLTIRESILDEYPQIAPVMAPVSALLDDSTMRELNASVDADGRTPDEVAGTWLHEHGLA</sequence>
<reference evidence="3 4" key="1">
    <citation type="submission" date="2018-11" db="EMBL/GenBank/DDBJ databases">
        <title>Rhodococcus spongicola sp. nov. and Rhodococcus xishaensis sp. nov. from marine sponges.</title>
        <authorList>
            <person name="Li L."/>
            <person name="Lin H.W."/>
        </authorList>
    </citation>
    <scope>NUCLEOTIDE SEQUENCE [LARGE SCALE GENOMIC DNA]</scope>
    <source>
        <strain evidence="3 4">LHW51113</strain>
    </source>
</reference>
<dbReference type="InterPro" id="IPR007210">
    <property type="entry name" value="ABC_Gly_betaine_transp_sub-bd"/>
</dbReference>
<evidence type="ECO:0000313" key="3">
    <source>
        <dbReference type="EMBL" id="RVW00743.1"/>
    </source>
</evidence>
<keyword evidence="1" id="KW-0732">Signal</keyword>
<proteinExistence type="predicted"/>
<dbReference type="RefSeq" id="WP_127955536.1">
    <property type="nucleotide sequence ID" value="NZ_RKLO01000006.1"/>
</dbReference>
<protein>
    <submittedName>
        <fullName evidence="3">Glycine betaine ABC transporter substrate-binding protein</fullName>
    </submittedName>
</protein>
<accession>A0A3S3DXW8</accession>
<evidence type="ECO:0000313" key="4">
    <source>
        <dbReference type="Proteomes" id="UP000283479"/>
    </source>
</evidence>
<dbReference type="Proteomes" id="UP000283479">
    <property type="component" value="Unassembled WGS sequence"/>
</dbReference>
<gene>
    <name evidence="3" type="ORF">EGT50_15555</name>
</gene>
<feature type="domain" description="ABC-type glycine betaine transport system substrate-binding" evidence="2">
    <location>
        <begin position="44"/>
        <end position="313"/>
    </location>
</feature>
<organism evidence="3 4">
    <name type="scientific">Rhodococcus xishaensis</name>
    <dbReference type="NCBI Taxonomy" id="2487364"/>
    <lineage>
        <taxon>Bacteria</taxon>
        <taxon>Bacillati</taxon>
        <taxon>Actinomycetota</taxon>
        <taxon>Actinomycetes</taxon>
        <taxon>Mycobacteriales</taxon>
        <taxon>Nocardiaceae</taxon>
        <taxon>Rhodococcus</taxon>
    </lineage>
</organism>
<dbReference type="GO" id="GO:0022857">
    <property type="term" value="F:transmembrane transporter activity"/>
    <property type="evidence" value="ECO:0007669"/>
    <property type="project" value="InterPro"/>
</dbReference>
<evidence type="ECO:0000259" key="2">
    <source>
        <dbReference type="Pfam" id="PF04069"/>
    </source>
</evidence>
<dbReference type="GO" id="GO:0043190">
    <property type="term" value="C:ATP-binding cassette (ABC) transporter complex"/>
    <property type="evidence" value="ECO:0007669"/>
    <property type="project" value="InterPro"/>
</dbReference>
<evidence type="ECO:0000256" key="1">
    <source>
        <dbReference type="SAM" id="SignalP"/>
    </source>
</evidence>
<dbReference type="CDD" id="cd13611">
    <property type="entry name" value="PBP2_YehZ"/>
    <property type="match status" value="1"/>
</dbReference>
<dbReference type="EMBL" id="RKLO01000006">
    <property type="protein sequence ID" value="RVW00743.1"/>
    <property type="molecule type" value="Genomic_DNA"/>
</dbReference>
<dbReference type="Gene3D" id="3.40.190.10">
    <property type="entry name" value="Periplasmic binding protein-like II"/>
    <property type="match status" value="1"/>
</dbReference>
<name>A0A3S3DXW8_9NOCA</name>
<dbReference type="SUPFAM" id="SSF53850">
    <property type="entry name" value="Periplasmic binding protein-like II"/>
    <property type="match status" value="1"/>
</dbReference>
<feature type="signal peptide" evidence="1">
    <location>
        <begin position="1"/>
        <end position="23"/>
    </location>
</feature>
<dbReference type="Pfam" id="PF04069">
    <property type="entry name" value="OpuAC"/>
    <property type="match status" value="1"/>
</dbReference>
<dbReference type="OrthoDB" id="9781705at2"/>